<accession>A0A023DZE8</accession>
<gene>
    <name evidence="1" type="ORF">HE1_00733</name>
</gene>
<evidence type="ECO:0000313" key="1">
    <source>
        <dbReference type="EMBL" id="GAJ46400.1"/>
    </source>
</evidence>
<dbReference type="AlphaFoldDB" id="A0A023DZE8"/>
<name>A0A023DZE8_9PROT</name>
<comment type="caution">
    <text evidence="1">The sequence shown here is derived from an EMBL/GenBank/DDBJ whole genome shotgun (WGS) entry which is preliminary data.</text>
</comment>
<proteinExistence type="predicted"/>
<sequence length="71" mass="7907">MIFLAICQERMGTLIKASGVMALMTGVGTNAIGALIGKYNCNWFDILLSQYRGFYILGAEDFITKPSKRKR</sequence>
<evidence type="ECO:0000313" key="2">
    <source>
        <dbReference type="Proteomes" id="UP000024842"/>
    </source>
</evidence>
<protein>
    <submittedName>
        <fullName evidence="1">Uncharacterized protein</fullName>
    </submittedName>
</protein>
<dbReference type="EMBL" id="BAUP01000090">
    <property type="protein sequence ID" value="GAJ46400.1"/>
    <property type="molecule type" value="Genomic_DNA"/>
</dbReference>
<reference evidence="1 2" key="1">
    <citation type="journal article" date="2014" name="FEMS Microbiol. Lett.">
        <title>Draft genome sequences of three Holospora species (Holospora obtusa, Holospora undulata, and Holospora elegans), endonuclear symbiotic bacteria of the ciliate Paramecium caudatum.</title>
        <authorList>
            <person name="Dohra H."/>
            <person name="Tanaka K."/>
            <person name="Suzuki T."/>
            <person name="Fujishima M."/>
            <person name="Suzuki H."/>
        </authorList>
    </citation>
    <scope>NUCLEOTIDE SEQUENCE [LARGE SCALE GENOMIC DNA]</scope>
    <source>
        <strain evidence="1 2">E1</strain>
    </source>
</reference>
<keyword evidence="2" id="KW-1185">Reference proteome</keyword>
<organism evidence="1 2">
    <name type="scientific">Holospora elegans E1</name>
    <dbReference type="NCBI Taxonomy" id="1427503"/>
    <lineage>
        <taxon>Bacteria</taxon>
        <taxon>Pseudomonadati</taxon>
        <taxon>Pseudomonadota</taxon>
        <taxon>Alphaproteobacteria</taxon>
        <taxon>Holosporales</taxon>
        <taxon>Holosporaceae</taxon>
        <taxon>Holospora</taxon>
    </lineage>
</organism>
<dbReference type="Proteomes" id="UP000024842">
    <property type="component" value="Unassembled WGS sequence"/>
</dbReference>